<evidence type="ECO:0000256" key="5">
    <source>
        <dbReference type="PIRSR" id="PIRSR637944-1"/>
    </source>
</evidence>
<dbReference type="GO" id="GO:0045454">
    <property type="term" value="P:cell redox homeostasis"/>
    <property type="evidence" value="ECO:0007669"/>
    <property type="project" value="TreeGrafter"/>
</dbReference>
<protein>
    <recommendedName>
        <fullName evidence="6">Glutathione-dependent peroxiredoxin</fullName>
        <ecNumber evidence="6">1.11.1.27</ecNumber>
    </recommendedName>
</protein>
<comment type="catalytic activity">
    <reaction evidence="6">
        <text>a hydroperoxide + 2 glutathione = an alcohol + glutathione disulfide + H2O</text>
        <dbReference type="Rhea" id="RHEA:62632"/>
        <dbReference type="ChEBI" id="CHEBI:15377"/>
        <dbReference type="ChEBI" id="CHEBI:30879"/>
        <dbReference type="ChEBI" id="CHEBI:35924"/>
        <dbReference type="ChEBI" id="CHEBI:57925"/>
        <dbReference type="ChEBI" id="CHEBI:58297"/>
        <dbReference type="EC" id="1.11.1.27"/>
    </reaction>
</comment>
<comment type="function">
    <text evidence="6">Thiol-specific peroxidase that catalyzes the reduction of hydrogen peroxide and organic hydroperoxides to water and alcohols, respectively. Plays a role in cell protection against oxidative stress by detoxifying peroxides.</text>
</comment>
<dbReference type="RefSeq" id="WP_138401300.1">
    <property type="nucleotide sequence ID" value="NZ_JBAFVI010000003.1"/>
</dbReference>
<sequence length="161" mass="16776">MPISVGEKLPSATFRVPTEDGPVPKTTDEIFKGKKVVLFAVPGAFTPTCHKNHLPGYVHEADAIKAKGVDAIAVVSVNDPFVMGAWEKASGADGKIVFLSDPDASFSTALDLTFDGSAAGLGVRSKRYSMVVEDGVVTSLNVEDVPSKADISSASALLAQL</sequence>
<name>A0A6C1KAT9_XANAU</name>
<dbReference type="EC" id="1.11.1.27" evidence="6"/>
<dbReference type="FunFam" id="3.40.30.10:FF:000020">
    <property type="entry name" value="Peroxiredoxin"/>
    <property type="match status" value="1"/>
</dbReference>
<dbReference type="SUPFAM" id="SSF52833">
    <property type="entry name" value="Thioredoxin-like"/>
    <property type="match status" value="1"/>
</dbReference>
<dbReference type="InterPro" id="IPR013740">
    <property type="entry name" value="Redoxin"/>
</dbReference>
<evidence type="ECO:0000256" key="2">
    <source>
        <dbReference type="ARBA" id="ARBA00022862"/>
    </source>
</evidence>
<dbReference type="Gene3D" id="3.40.30.10">
    <property type="entry name" value="Glutaredoxin"/>
    <property type="match status" value="1"/>
</dbReference>
<dbReference type="OrthoDB" id="9800621at2"/>
<evidence type="ECO:0000259" key="7">
    <source>
        <dbReference type="PROSITE" id="PS51352"/>
    </source>
</evidence>
<reference evidence="8 9" key="1">
    <citation type="submission" date="2019-05" db="EMBL/GenBank/DDBJ databases">
        <authorList>
            <person name="Zhou X."/>
        </authorList>
    </citation>
    <scope>NUCLEOTIDE SEQUENCE [LARGE SCALE GENOMIC DNA]</scope>
    <source>
        <strain evidence="8 9">DSM 432</strain>
    </source>
</reference>
<dbReference type="InterPro" id="IPR036249">
    <property type="entry name" value="Thioredoxin-like_sf"/>
</dbReference>
<dbReference type="GO" id="GO:0008379">
    <property type="term" value="F:thioredoxin peroxidase activity"/>
    <property type="evidence" value="ECO:0007669"/>
    <property type="project" value="InterPro"/>
</dbReference>
<keyword evidence="3 6" id="KW-0560">Oxidoreductase</keyword>
<dbReference type="PANTHER" id="PTHR10430:SF16">
    <property type="entry name" value="PEROXIREDOXIN-5, MITOCHONDRIAL"/>
    <property type="match status" value="1"/>
</dbReference>
<evidence type="ECO:0000313" key="8">
    <source>
        <dbReference type="EMBL" id="TLX41260.1"/>
    </source>
</evidence>
<dbReference type="GO" id="GO:0005737">
    <property type="term" value="C:cytoplasm"/>
    <property type="evidence" value="ECO:0007669"/>
    <property type="project" value="TreeGrafter"/>
</dbReference>
<dbReference type="GeneID" id="95775794"/>
<evidence type="ECO:0000256" key="3">
    <source>
        <dbReference type="ARBA" id="ARBA00023002"/>
    </source>
</evidence>
<comment type="caution">
    <text evidence="8">The sequence shown here is derived from an EMBL/GenBank/DDBJ whole genome shotgun (WGS) entry which is preliminary data.</text>
</comment>
<accession>A0A6C1KAT9</accession>
<dbReference type="Proteomes" id="UP000305131">
    <property type="component" value="Unassembled WGS sequence"/>
</dbReference>
<dbReference type="CDD" id="cd03013">
    <property type="entry name" value="PRX5_like"/>
    <property type="match status" value="1"/>
</dbReference>
<keyword evidence="4 6" id="KW-0676">Redox-active center</keyword>
<evidence type="ECO:0000313" key="9">
    <source>
        <dbReference type="Proteomes" id="UP000305131"/>
    </source>
</evidence>
<comment type="similarity">
    <text evidence="6">Belongs to the peroxiredoxin family. Prx5 subfamily.</text>
</comment>
<dbReference type="InterPro" id="IPR037944">
    <property type="entry name" value="PRX5-like"/>
</dbReference>
<dbReference type="AlphaFoldDB" id="A0A6C1KAT9"/>
<dbReference type="InterPro" id="IPR013766">
    <property type="entry name" value="Thioredoxin_domain"/>
</dbReference>
<keyword evidence="1 6" id="KW-0575">Peroxidase</keyword>
<evidence type="ECO:0000256" key="6">
    <source>
        <dbReference type="RuleBase" id="RU366011"/>
    </source>
</evidence>
<evidence type="ECO:0000256" key="4">
    <source>
        <dbReference type="ARBA" id="ARBA00023284"/>
    </source>
</evidence>
<dbReference type="EMBL" id="VAUP01000038">
    <property type="protein sequence ID" value="TLX41260.1"/>
    <property type="molecule type" value="Genomic_DNA"/>
</dbReference>
<keyword evidence="2 6" id="KW-0049">Antioxidant</keyword>
<dbReference type="GO" id="GO:0034599">
    <property type="term" value="P:cellular response to oxidative stress"/>
    <property type="evidence" value="ECO:0007669"/>
    <property type="project" value="InterPro"/>
</dbReference>
<gene>
    <name evidence="8" type="ORF">FBQ73_20270</name>
</gene>
<dbReference type="PANTHER" id="PTHR10430">
    <property type="entry name" value="PEROXIREDOXIN"/>
    <property type="match status" value="1"/>
</dbReference>
<dbReference type="GO" id="GO:0042744">
    <property type="term" value="P:hydrogen peroxide catabolic process"/>
    <property type="evidence" value="ECO:0007669"/>
    <property type="project" value="TreeGrafter"/>
</dbReference>
<organism evidence="8 9">
    <name type="scientific">Xanthobacter autotrophicus</name>
    <dbReference type="NCBI Taxonomy" id="280"/>
    <lineage>
        <taxon>Bacteria</taxon>
        <taxon>Pseudomonadati</taxon>
        <taxon>Pseudomonadota</taxon>
        <taxon>Alphaproteobacteria</taxon>
        <taxon>Hyphomicrobiales</taxon>
        <taxon>Xanthobacteraceae</taxon>
        <taxon>Xanthobacter</taxon>
    </lineage>
</organism>
<feature type="active site" description="Cysteine sulfenic acid (-SOH) intermediate" evidence="5">
    <location>
        <position position="49"/>
    </location>
</feature>
<feature type="domain" description="Thioredoxin" evidence="7">
    <location>
        <begin position="3"/>
        <end position="161"/>
    </location>
</feature>
<evidence type="ECO:0000256" key="1">
    <source>
        <dbReference type="ARBA" id="ARBA00022559"/>
    </source>
</evidence>
<dbReference type="Pfam" id="PF08534">
    <property type="entry name" value="Redoxin"/>
    <property type="match status" value="1"/>
</dbReference>
<dbReference type="PROSITE" id="PS51352">
    <property type="entry name" value="THIOREDOXIN_2"/>
    <property type="match status" value="1"/>
</dbReference>
<proteinExistence type="inferred from homology"/>